<evidence type="ECO:0000256" key="1">
    <source>
        <dbReference type="ARBA" id="ARBA00022729"/>
    </source>
</evidence>
<dbReference type="InterPro" id="IPR028081">
    <property type="entry name" value="Leu-bd"/>
</dbReference>
<gene>
    <name evidence="3" type="ORF">UFOPK3001_00187</name>
    <name evidence="4" type="ORF">UFOPK3954_00578</name>
</gene>
<evidence type="ECO:0000313" key="4">
    <source>
        <dbReference type="EMBL" id="CAB4981805.1"/>
    </source>
</evidence>
<proteinExistence type="predicted"/>
<name>A0A6J6X2Z5_9ZZZZ</name>
<sequence>MRARAFLVAAVLALGATTASCGSSENTGGCRPRAIAWLGALTGQARRPPFQNGAELAVFRYNAAHPDCPVGYLVFDSQGDPAIAERLAHTIVDDPQILAVVGPGFSGETKAAMPIFEKAGLPVVTASATNPTLAQQGWTVFHRVVGNDAAQGPAAAAFLTLTLGARRVAIIDDGGLYGKSLGDLVAEDLGKRGVVVAPRGSVDATGVDYSATVAAIADIGVDAVYYGGVTEPAVRLLRQLRDAGITVPFMGGDGIFDPSFVSGVGAGSEGAYATCPCLDPDLVDTESRKDFNAAYREYFRESPVGYGMEYSDAAGLMLAALDSGVRTRRGMDAWIDATETEGITKSISFDAAGEVREGPIFVLQVQAGRFKQVASVLNGRVERPEDS</sequence>
<dbReference type="Pfam" id="PF13458">
    <property type="entry name" value="Peripla_BP_6"/>
    <property type="match status" value="1"/>
</dbReference>
<dbReference type="InterPro" id="IPR028082">
    <property type="entry name" value="Peripla_BP_I"/>
</dbReference>
<dbReference type="PANTHER" id="PTHR47151:SF2">
    <property type="entry name" value="AMINO ACID BINDING PROTEIN"/>
    <property type="match status" value="1"/>
</dbReference>
<feature type="domain" description="Leucine-binding protein" evidence="2">
    <location>
        <begin position="35"/>
        <end position="368"/>
    </location>
</feature>
<evidence type="ECO:0000259" key="2">
    <source>
        <dbReference type="Pfam" id="PF13458"/>
    </source>
</evidence>
<dbReference type="EMBL" id="CAFBON010000043">
    <property type="protein sequence ID" value="CAB4981805.1"/>
    <property type="molecule type" value="Genomic_DNA"/>
</dbReference>
<dbReference type="PANTHER" id="PTHR47151">
    <property type="entry name" value="LEU/ILE/VAL-BINDING ABC TRANSPORTER SUBUNIT"/>
    <property type="match status" value="1"/>
</dbReference>
<accession>A0A6J6X2Z5</accession>
<dbReference type="Gene3D" id="3.40.50.2300">
    <property type="match status" value="2"/>
</dbReference>
<dbReference type="PROSITE" id="PS51257">
    <property type="entry name" value="PROKAR_LIPOPROTEIN"/>
    <property type="match status" value="1"/>
</dbReference>
<organism evidence="3">
    <name type="scientific">freshwater metagenome</name>
    <dbReference type="NCBI Taxonomy" id="449393"/>
    <lineage>
        <taxon>unclassified sequences</taxon>
        <taxon>metagenomes</taxon>
        <taxon>ecological metagenomes</taxon>
    </lineage>
</organism>
<protein>
    <submittedName>
        <fullName evidence="3">Unannotated protein</fullName>
    </submittedName>
</protein>
<dbReference type="EMBL" id="CAFAAJ010000008">
    <property type="protein sequence ID" value="CAB4790405.1"/>
    <property type="molecule type" value="Genomic_DNA"/>
</dbReference>
<keyword evidence="1" id="KW-0732">Signal</keyword>
<dbReference type="CDD" id="cd06342">
    <property type="entry name" value="PBP1_ABC_LIVBP-like"/>
    <property type="match status" value="1"/>
</dbReference>
<dbReference type="AlphaFoldDB" id="A0A6J6X2Z5"/>
<reference evidence="3" key="1">
    <citation type="submission" date="2020-05" db="EMBL/GenBank/DDBJ databases">
        <authorList>
            <person name="Chiriac C."/>
            <person name="Salcher M."/>
            <person name="Ghai R."/>
            <person name="Kavagutti S V."/>
        </authorList>
    </citation>
    <scope>NUCLEOTIDE SEQUENCE</scope>
</reference>
<dbReference type="SUPFAM" id="SSF53822">
    <property type="entry name" value="Periplasmic binding protein-like I"/>
    <property type="match status" value="1"/>
</dbReference>
<evidence type="ECO:0000313" key="3">
    <source>
        <dbReference type="EMBL" id="CAB4790405.1"/>
    </source>
</evidence>